<dbReference type="SMART" id="SM00368">
    <property type="entry name" value="LRR_RI"/>
    <property type="match status" value="7"/>
</dbReference>
<dbReference type="SUPFAM" id="SSF52047">
    <property type="entry name" value="RNI-like"/>
    <property type="match status" value="1"/>
</dbReference>
<dbReference type="InterPro" id="IPR032675">
    <property type="entry name" value="LRR_dom_sf"/>
</dbReference>
<sequence length="662" mass="73083">MNTDQPDDSIHVIDFLDEYINSCKQKSIPAIEFLTQELQESVDSGVIPKKLKLNGNKDQLRKTRLDDVHVHVLMRSLDSNCFLTLIDLSYNEIGDKGAVPLANFFKNDSRVKKIILKYNQIGAEGGAVIGRSLLMNEGIEEIDMTGNPIGNEGGMEFAAMLQAREPRFVNTILTRLLLSNCKLTANALIALSTVLSNTHKIRVLDISNNENNFSRLTQSLANDVMLHLCKMMAANRAINVLAFGKMGVSDFMVTEYLARAVLNNRKIARLDLRCNKITRDGGVALCQSLYKQMYLTHLNLSCCAIQDEGAEAVSVMLLHNKILTTLYLDHNRIARKGLRQLADVIARKNRTLSSLRLWGNLWDEYACIDFAPVIGGARGGGGTSGDVPEPTNGIQRRPPSNGFSSRLTEEQQNARLKPDQVDFCFYVVDKVLHVCENEDTGADPFVNSIIPEMLTVPGNQMVSIDVVQQPLRARMCGFASADKRLIDPPPILKLTGGDVGSTNLYILSVSLWSENLTKDVSVTEKYFSGASLKYIADNASSSSQSQFKVELTEGYGSCRVLWGGLAATCTRLKDLDGVVGSFFVFHDLSVRSSGVYRLKFELFVMNITGAKMTPIASTCSDIFTVYTPKSFPGILETTALSRWFAKQGVSGRLRQRGENAAD</sequence>
<dbReference type="STRING" id="246404.A0A507EYD7"/>
<feature type="compositionally biased region" description="Polar residues" evidence="5">
    <location>
        <begin position="401"/>
        <end position="411"/>
    </location>
</feature>
<dbReference type="Gene3D" id="2.60.40.3960">
    <property type="entry name" value="Velvet domain"/>
    <property type="match status" value="1"/>
</dbReference>
<dbReference type="GO" id="GO:0005634">
    <property type="term" value="C:nucleus"/>
    <property type="evidence" value="ECO:0007669"/>
    <property type="project" value="UniProtKB-SubCell"/>
</dbReference>
<feature type="region of interest" description="Disordered" evidence="5">
    <location>
        <begin position="379"/>
        <end position="411"/>
    </location>
</feature>
<proteinExistence type="predicted"/>
<name>A0A507EYD7_9FUNG</name>
<dbReference type="InterPro" id="IPR021740">
    <property type="entry name" value="Velvet"/>
</dbReference>
<comment type="subcellular location">
    <subcellularLocation>
        <location evidence="1">Nucleus</location>
    </subcellularLocation>
</comment>
<keyword evidence="3" id="KW-0804">Transcription</keyword>
<dbReference type="InterPro" id="IPR037525">
    <property type="entry name" value="Velvet_dom"/>
</dbReference>
<evidence type="ECO:0000256" key="4">
    <source>
        <dbReference type="ARBA" id="ARBA00023242"/>
    </source>
</evidence>
<evidence type="ECO:0000313" key="8">
    <source>
        <dbReference type="Proteomes" id="UP000320333"/>
    </source>
</evidence>
<feature type="domain" description="Velvet" evidence="6">
    <location>
        <begin position="457"/>
        <end position="654"/>
    </location>
</feature>
<keyword evidence="2" id="KW-0805">Transcription regulation</keyword>
<keyword evidence="8" id="KW-1185">Reference proteome</keyword>
<organism evidence="7 8">
    <name type="scientific">Chytriomyces confervae</name>
    <dbReference type="NCBI Taxonomy" id="246404"/>
    <lineage>
        <taxon>Eukaryota</taxon>
        <taxon>Fungi</taxon>
        <taxon>Fungi incertae sedis</taxon>
        <taxon>Chytridiomycota</taxon>
        <taxon>Chytridiomycota incertae sedis</taxon>
        <taxon>Chytridiomycetes</taxon>
        <taxon>Chytridiales</taxon>
        <taxon>Chytriomycetaceae</taxon>
        <taxon>Chytriomyces</taxon>
    </lineage>
</organism>
<dbReference type="Pfam" id="PF11754">
    <property type="entry name" value="Velvet"/>
    <property type="match status" value="1"/>
</dbReference>
<dbReference type="InterPro" id="IPR038491">
    <property type="entry name" value="Velvet_dom_sf"/>
</dbReference>
<dbReference type="PANTHER" id="PTHR33572:SF3">
    <property type="entry name" value="VELVET COMPLEX SUBUNIT B"/>
    <property type="match status" value="1"/>
</dbReference>
<evidence type="ECO:0000256" key="1">
    <source>
        <dbReference type="ARBA" id="ARBA00004123"/>
    </source>
</evidence>
<evidence type="ECO:0000256" key="5">
    <source>
        <dbReference type="SAM" id="MobiDB-lite"/>
    </source>
</evidence>
<gene>
    <name evidence="7" type="ORF">CcCBS67573_g07014</name>
</gene>
<comment type="caution">
    <text evidence="7">The sequence shown here is derived from an EMBL/GenBank/DDBJ whole genome shotgun (WGS) entry which is preliminary data.</text>
</comment>
<dbReference type="Pfam" id="PF13516">
    <property type="entry name" value="LRR_6"/>
    <property type="match status" value="4"/>
</dbReference>
<dbReference type="Proteomes" id="UP000320333">
    <property type="component" value="Unassembled WGS sequence"/>
</dbReference>
<dbReference type="EMBL" id="QEAP01000334">
    <property type="protein sequence ID" value="TPX68951.1"/>
    <property type="molecule type" value="Genomic_DNA"/>
</dbReference>
<evidence type="ECO:0000256" key="2">
    <source>
        <dbReference type="ARBA" id="ARBA00023015"/>
    </source>
</evidence>
<dbReference type="OrthoDB" id="333024at2759"/>
<dbReference type="Gene3D" id="3.80.10.10">
    <property type="entry name" value="Ribonuclease Inhibitor"/>
    <property type="match status" value="3"/>
</dbReference>
<evidence type="ECO:0000256" key="3">
    <source>
        <dbReference type="ARBA" id="ARBA00023163"/>
    </source>
</evidence>
<dbReference type="PROSITE" id="PS51821">
    <property type="entry name" value="VELVET"/>
    <property type="match status" value="1"/>
</dbReference>
<evidence type="ECO:0000259" key="6">
    <source>
        <dbReference type="PROSITE" id="PS51821"/>
    </source>
</evidence>
<reference evidence="7 8" key="1">
    <citation type="journal article" date="2019" name="Sci. Rep.">
        <title>Comparative genomics of chytrid fungi reveal insights into the obligate biotrophic and pathogenic lifestyle of Synchytrium endobioticum.</title>
        <authorList>
            <person name="van de Vossenberg B.T.L.H."/>
            <person name="Warris S."/>
            <person name="Nguyen H.D.T."/>
            <person name="van Gent-Pelzer M.P.E."/>
            <person name="Joly D.L."/>
            <person name="van de Geest H.C."/>
            <person name="Bonants P.J.M."/>
            <person name="Smith D.S."/>
            <person name="Levesque C.A."/>
            <person name="van der Lee T.A.J."/>
        </authorList>
    </citation>
    <scope>NUCLEOTIDE SEQUENCE [LARGE SCALE GENOMIC DNA]</scope>
    <source>
        <strain evidence="7 8">CBS 675.73</strain>
    </source>
</reference>
<dbReference type="InterPro" id="IPR001611">
    <property type="entry name" value="Leu-rich_rpt"/>
</dbReference>
<evidence type="ECO:0000313" key="7">
    <source>
        <dbReference type="EMBL" id="TPX68951.1"/>
    </source>
</evidence>
<dbReference type="AlphaFoldDB" id="A0A507EYD7"/>
<dbReference type="PANTHER" id="PTHR33572">
    <property type="entry name" value="SPORE DEVELOPMENT REGULATOR VOSA"/>
    <property type="match status" value="1"/>
</dbReference>
<keyword evidence="4" id="KW-0539">Nucleus</keyword>
<protein>
    <recommendedName>
        <fullName evidence="6">Velvet domain-containing protein</fullName>
    </recommendedName>
</protein>
<accession>A0A507EYD7</accession>